<dbReference type="AlphaFoldDB" id="A0A0R0KBM6"/>
<dbReference type="PANTHER" id="PTHR47074">
    <property type="entry name" value="BNAC02G40300D PROTEIN"/>
    <property type="match status" value="1"/>
</dbReference>
<evidence type="ECO:0000313" key="4">
    <source>
        <dbReference type="Proteomes" id="UP000008827"/>
    </source>
</evidence>
<reference evidence="2 3" key="1">
    <citation type="journal article" date="2010" name="Nature">
        <title>Genome sequence of the palaeopolyploid soybean.</title>
        <authorList>
            <person name="Schmutz J."/>
            <person name="Cannon S.B."/>
            <person name="Schlueter J."/>
            <person name="Ma J."/>
            <person name="Mitros T."/>
            <person name="Nelson W."/>
            <person name="Hyten D.L."/>
            <person name="Song Q."/>
            <person name="Thelen J.J."/>
            <person name="Cheng J."/>
            <person name="Xu D."/>
            <person name="Hellsten U."/>
            <person name="May G.D."/>
            <person name="Yu Y."/>
            <person name="Sakurai T."/>
            <person name="Umezawa T."/>
            <person name="Bhattacharyya M.K."/>
            <person name="Sandhu D."/>
            <person name="Valliyodan B."/>
            <person name="Lindquist E."/>
            <person name="Peto M."/>
            <person name="Grant D."/>
            <person name="Shu S."/>
            <person name="Goodstein D."/>
            <person name="Barry K."/>
            <person name="Futrell-Griggs M."/>
            <person name="Abernathy B."/>
            <person name="Du J."/>
            <person name="Tian Z."/>
            <person name="Zhu L."/>
            <person name="Gill N."/>
            <person name="Joshi T."/>
            <person name="Libault M."/>
            <person name="Sethuraman A."/>
            <person name="Zhang X.-C."/>
            <person name="Shinozaki K."/>
            <person name="Nguyen H.T."/>
            <person name="Wing R.A."/>
            <person name="Cregan P."/>
            <person name="Specht J."/>
            <person name="Grimwood J."/>
            <person name="Rokhsar D."/>
            <person name="Stacey G."/>
            <person name="Shoemaker R.C."/>
            <person name="Jackson S.A."/>
        </authorList>
    </citation>
    <scope>NUCLEOTIDE SEQUENCE</scope>
    <source>
        <strain evidence="3">cv. Williams 82</strain>
        <tissue evidence="2">Callus</tissue>
    </source>
</reference>
<dbReference type="SUPFAM" id="SSF53098">
    <property type="entry name" value="Ribonuclease H-like"/>
    <property type="match status" value="1"/>
</dbReference>
<accession>A0A0R0KBM6</accession>
<dbReference type="PANTHER" id="PTHR47074:SF59">
    <property type="entry name" value="RNASE H TYPE-1 DOMAIN-CONTAINING PROTEIN"/>
    <property type="match status" value="1"/>
</dbReference>
<gene>
    <name evidence="2" type="ORF">GLYMA_04G230900</name>
</gene>
<dbReference type="InterPro" id="IPR036397">
    <property type="entry name" value="RNaseH_sf"/>
</dbReference>
<dbReference type="CDD" id="cd06222">
    <property type="entry name" value="RNase_H_like"/>
    <property type="match status" value="1"/>
</dbReference>
<proteinExistence type="predicted"/>
<dbReference type="Pfam" id="PF13456">
    <property type="entry name" value="RVT_3"/>
    <property type="match status" value="1"/>
</dbReference>
<dbReference type="InterPro" id="IPR052929">
    <property type="entry name" value="RNase_H-like_EbsB-rel"/>
</dbReference>
<organism evidence="2">
    <name type="scientific">Glycine max</name>
    <name type="common">Soybean</name>
    <name type="synonym">Glycine hispida</name>
    <dbReference type="NCBI Taxonomy" id="3847"/>
    <lineage>
        <taxon>Eukaryota</taxon>
        <taxon>Viridiplantae</taxon>
        <taxon>Streptophyta</taxon>
        <taxon>Embryophyta</taxon>
        <taxon>Tracheophyta</taxon>
        <taxon>Spermatophyta</taxon>
        <taxon>Magnoliopsida</taxon>
        <taxon>eudicotyledons</taxon>
        <taxon>Gunneridae</taxon>
        <taxon>Pentapetalae</taxon>
        <taxon>rosids</taxon>
        <taxon>fabids</taxon>
        <taxon>Fabales</taxon>
        <taxon>Fabaceae</taxon>
        <taxon>Papilionoideae</taxon>
        <taxon>50 kb inversion clade</taxon>
        <taxon>NPAAA clade</taxon>
        <taxon>indigoferoid/millettioid clade</taxon>
        <taxon>Phaseoleae</taxon>
        <taxon>Glycine</taxon>
        <taxon>Glycine subgen. Soja</taxon>
    </lineage>
</organism>
<evidence type="ECO:0000313" key="3">
    <source>
        <dbReference type="EnsemblPlants" id="KRH64342"/>
    </source>
</evidence>
<sequence>MSSCLVGQFHTSRIIKTQLGGHYKGLLSQNSNLACSSLDFAIIATSKNQGTIKCNVNAALFSNKNSFSIGVIFHNKHGLLVTTKTIVMRGRVRPLEVEAMALHHTISWVAELGFDNIHFETSCKTVMDYFSKPSFGYLDFNVNLFKCRTKLSHFSNSMVSFVRRQTNFVAYTLTNKFALSFMIQ</sequence>
<dbReference type="Gramene" id="KRH64342">
    <property type="protein sequence ID" value="KRH64342"/>
    <property type="gene ID" value="GLYMA_04G230900"/>
</dbReference>
<dbReference type="Gene3D" id="3.30.420.10">
    <property type="entry name" value="Ribonuclease H-like superfamily/Ribonuclease H"/>
    <property type="match status" value="1"/>
</dbReference>
<dbReference type="SMR" id="A0A0R0KBM6"/>
<protein>
    <recommendedName>
        <fullName evidence="1">RNase H type-1 domain-containing protein</fullName>
    </recommendedName>
</protein>
<evidence type="ECO:0000313" key="2">
    <source>
        <dbReference type="EMBL" id="KRH64342.1"/>
    </source>
</evidence>
<evidence type="ECO:0000259" key="1">
    <source>
        <dbReference type="Pfam" id="PF13456"/>
    </source>
</evidence>
<dbReference type="GO" id="GO:0004523">
    <property type="term" value="F:RNA-DNA hybrid ribonuclease activity"/>
    <property type="evidence" value="ECO:0007669"/>
    <property type="project" value="InterPro"/>
</dbReference>
<dbReference type="Proteomes" id="UP000008827">
    <property type="component" value="Chromosome 4"/>
</dbReference>
<dbReference type="InParanoid" id="A0A0R0KBM6"/>
<dbReference type="InterPro" id="IPR044730">
    <property type="entry name" value="RNase_H-like_dom_plant"/>
</dbReference>
<feature type="domain" description="RNase H type-1" evidence="1">
    <location>
        <begin position="55"/>
        <end position="176"/>
    </location>
</feature>
<keyword evidence="4" id="KW-1185">Reference proteome</keyword>
<dbReference type="EMBL" id="CM000837">
    <property type="protein sequence ID" value="KRH64342.1"/>
    <property type="molecule type" value="Genomic_DNA"/>
</dbReference>
<reference evidence="3" key="2">
    <citation type="submission" date="2018-02" db="UniProtKB">
        <authorList>
            <consortium name="EnsemblPlants"/>
        </authorList>
    </citation>
    <scope>IDENTIFICATION</scope>
    <source>
        <strain evidence="3">Williams 82</strain>
    </source>
</reference>
<dbReference type="InterPro" id="IPR002156">
    <property type="entry name" value="RNaseH_domain"/>
</dbReference>
<dbReference type="GO" id="GO:0003676">
    <property type="term" value="F:nucleic acid binding"/>
    <property type="evidence" value="ECO:0007669"/>
    <property type="project" value="InterPro"/>
</dbReference>
<name>A0A0R0KBM6_SOYBN</name>
<dbReference type="InterPro" id="IPR012337">
    <property type="entry name" value="RNaseH-like_sf"/>
</dbReference>
<reference evidence="2" key="3">
    <citation type="submission" date="2018-07" db="EMBL/GenBank/DDBJ databases">
        <title>WGS assembly of Glycine max.</title>
        <authorList>
            <person name="Schmutz J."/>
            <person name="Cannon S."/>
            <person name="Schlueter J."/>
            <person name="Ma J."/>
            <person name="Mitros T."/>
            <person name="Nelson W."/>
            <person name="Hyten D."/>
            <person name="Song Q."/>
            <person name="Thelen J."/>
            <person name="Cheng J."/>
            <person name="Xu D."/>
            <person name="Hellsten U."/>
            <person name="May G."/>
            <person name="Yu Y."/>
            <person name="Sakurai T."/>
            <person name="Umezawa T."/>
            <person name="Bhattacharyya M."/>
            <person name="Sandhu D."/>
            <person name="Valliyodan B."/>
            <person name="Lindquist E."/>
            <person name="Peto M."/>
            <person name="Grant D."/>
            <person name="Shu S."/>
            <person name="Goodstein D."/>
            <person name="Barry K."/>
            <person name="Futrell-Griggs M."/>
            <person name="Abernathy B."/>
            <person name="Du J."/>
            <person name="Tian Z."/>
            <person name="Zhu L."/>
            <person name="Gill N."/>
            <person name="Joshi T."/>
            <person name="Libault M."/>
            <person name="Sethuraman A."/>
            <person name="Zhang X."/>
            <person name="Shinozaki K."/>
            <person name="Nguyen H."/>
            <person name="Wing R."/>
            <person name="Cregan P."/>
            <person name="Specht J."/>
            <person name="Grimwood J."/>
            <person name="Rokhsar D."/>
            <person name="Stacey G."/>
            <person name="Shoemaker R."/>
            <person name="Jackson S."/>
        </authorList>
    </citation>
    <scope>NUCLEOTIDE SEQUENCE</scope>
    <source>
        <tissue evidence="2">Callus</tissue>
    </source>
</reference>
<dbReference type="EnsemblPlants" id="KRH64342">
    <property type="protein sequence ID" value="KRH64342"/>
    <property type="gene ID" value="GLYMA_04G230900"/>
</dbReference>